<organism evidence="2 3">
    <name type="scientific">Entomortierella chlamydospora</name>
    <dbReference type="NCBI Taxonomy" id="101097"/>
    <lineage>
        <taxon>Eukaryota</taxon>
        <taxon>Fungi</taxon>
        <taxon>Fungi incertae sedis</taxon>
        <taxon>Mucoromycota</taxon>
        <taxon>Mortierellomycotina</taxon>
        <taxon>Mortierellomycetes</taxon>
        <taxon>Mortierellales</taxon>
        <taxon>Mortierellaceae</taxon>
        <taxon>Entomortierella</taxon>
    </lineage>
</organism>
<keyword evidence="1" id="KW-0732">Signal</keyword>
<comment type="caution">
    <text evidence="2">The sequence shown here is derived from an EMBL/GenBank/DDBJ whole genome shotgun (WGS) entry which is preliminary data.</text>
</comment>
<dbReference type="Gene3D" id="3.20.20.370">
    <property type="entry name" value="Glycoside hydrolase/deacetylase"/>
    <property type="match status" value="1"/>
</dbReference>
<evidence type="ECO:0000256" key="1">
    <source>
        <dbReference type="SAM" id="SignalP"/>
    </source>
</evidence>
<dbReference type="Proteomes" id="UP000703661">
    <property type="component" value="Unassembled WGS sequence"/>
</dbReference>
<feature type="non-terminal residue" evidence="2">
    <location>
        <position position="517"/>
    </location>
</feature>
<proteinExistence type="predicted"/>
<gene>
    <name evidence="2" type="ORF">BGZ80_005703</name>
</gene>
<reference evidence="2" key="1">
    <citation type="journal article" date="2020" name="Fungal Divers.">
        <title>Resolving the Mortierellaceae phylogeny through synthesis of multi-gene phylogenetics and phylogenomics.</title>
        <authorList>
            <person name="Vandepol N."/>
            <person name="Liber J."/>
            <person name="Desiro A."/>
            <person name="Na H."/>
            <person name="Kennedy M."/>
            <person name="Barry K."/>
            <person name="Grigoriev I.V."/>
            <person name="Miller A.N."/>
            <person name="O'Donnell K."/>
            <person name="Stajich J.E."/>
            <person name="Bonito G."/>
        </authorList>
    </citation>
    <scope>NUCLEOTIDE SEQUENCE</scope>
    <source>
        <strain evidence="2">NRRL 2769</strain>
    </source>
</reference>
<keyword evidence="3" id="KW-1185">Reference proteome</keyword>
<dbReference type="AlphaFoldDB" id="A0A9P6T281"/>
<feature type="chain" id="PRO_5040452298" description="NodB homology domain-containing protein" evidence="1">
    <location>
        <begin position="21"/>
        <end position="517"/>
    </location>
</feature>
<accession>A0A9P6T281</accession>
<dbReference type="EMBL" id="JAAAID010000280">
    <property type="protein sequence ID" value="KAG0019525.1"/>
    <property type="molecule type" value="Genomic_DNA"/>
</dbReference>
<evidence type="ECO:0000313" key="3">
    <source>
        <dbReference type="Proteomes" id="UP000703661"/>
    </source>
</evidence>
<protein>
    <recommendedName>
        <fullName evidence="4">NodB homology domain-containing protein</fullName>
    </recommendedName>
</protein>
<sequence>MKLLTLITAASCLISPLANAAVSIPDITTLKGPLTNTPVPSSGDGTVTDPSNTTFGTGTASRLALYVPGNVYSDYPGWLPLYKALVFQGIPVTVTKNIKVAKNHPTVIAYQALQSKYMGTTDSSTWSKYVSGGHTLIAIGMTSSDTLIASTFGVTPDTNTNTNARQAIALNAPMASVPASSVNSQFDLTNTNDAQIPLWRQDLGTGFPTIGYTVSAGSGTFALGSYLTNTGANDTKQAITIKSTSNGGHAIAIGFDVGAYVGESTGGRTNGIPRSYDAQYDPGYDNIFRMIKTLYSTSTPTGLVTSWPVPGNKGVHFSWTYDIDAQDSYELALVVAQDLQSRGIKGTINWQAKLVKDAYDVASLNISLVEALGNMELSSHSVSHSPNLASFPIGTGKEIWDGTKYQEDNYFPFIGQCINTNGTWATSVPGASSCDTPNANLYFYTLGGSIFGETRVSKYILESISIVNATVRSFRTGHLLYPDALPQVLAAAGYKYSSSSAANDRNSHMPYQTFYNQ</sequence>
<feature type="signal peptide" evidence="1">
    <location>
        <begin position="1"/>
        <end position="20"/>
    </location>
</feature>
<evidence type="ECO:0008006" key="4">
    <source>
        <dbReference type="Google" id="ProtNLM"/>
    </source>
</evidence>
<name>A0A9P6T281_9FUNG</name>
<evidence type="ECO:0000313" key="2">
    <source>
        <dbReference type="EMBL" id="KAG0019525.1"/>
    </source>
</evidence>